<dbReference type="Proteomes" id="UP001597641">
    <property type="component" value="Unassembled WGS sequence"/>
</dbReference>
<gene>
    <name evidence="1" type="ORF">ACFS7Z_11015</name>
</gene>
<dbReference type="Pfam" id="PF07924">
    <property type="entry name" value="NuiA"/>
    <property type="match status" value="1"/>
</dbReference>
<comment type="caution">
    <text evidence="1">The sequence shown here is derived from an EMBL/GenBank/DDBJ whole genome shotgun (WGS) entry which is preliminary data.</text>
</comment>
<evidence type="ECO:0000313" key="1">
    <source>
        <dbReference type="EMBL" id="MFD3000894.1"/>
    </source>
</evidence>
<accession>A0ABW6BVJ6</accession>
<reference evidence="2" key="1">
    <citation type="journal article" date="2019" name="Int. J. Syst. Evol. Microbiol.">
        <title>The Global Catalogue of Microorganisms (GCM) 10K type strain sequencing project: providing services to taxonomists for standard genome sequencing and annotation.</title>
        <authorList>
            <consortium name="The Broad Institute Genomics Platform"/>
            <consortium name="The Broad Institute Genome Sequencing Center for Infectious Disease"/>
            <person name="Wu L."/>
            <person name="Ma J."/>
        </authorList>
    </citation>
    <scope>NUCLEOTIDE SEQUENCE [LARGE SCALE GENOMIC DNA]</scope>
    <source>
        <strain evidence="2">KCTC 23984</strain>
    </source>
</reference>
<keyword evidence="2" id="KW-1185">Reference proteome</keyword>
<protein>
    <submittedName>
        <fullName evidence="1">Nuclease A inhibitor family protein</fullName>
    </submittedName>
</protein>
<dbReference type="EMBL" id="JBHUOX010000007">
    <property type="protein sequence ID" value="MFD3000894.1"/>
    <property type="molecule type" value="Genomic_DNA"/>
</dbReference>
<dbReference type="InterPro" id="IPR036587">
    <property type="entry name" value="NucleaseA_inhib-like_sf"/>
</dbReference>
<dbReference type="SUPFAM" id="SSF82602">
    <property type="entry name" value="Nuclease A inhibitor (NuiA)"/>
    <property type="match status" value="1"/>
</dbReference>
<dbReference type="RefSeq" id="WP_377484399.1">
    <property type="nucleotide sequence ID" value="NZ_JBHUOX010000007.1"/>
</dbReference>
<name>A0ABW6BVJ6_9BACT</name>
<dbReference type="InterPro" id="IPR012489">
    <property type="entry name" value="NucleaseA_inhib-like"/>
</dbReference>
<organism evidence="1 2">
    <name type="scientific">Pontibacter toksunensis</name>
    <dbReference type="NCBI Taxonomy" id="1332631"/>
    <lineage>
        <taxon>Bacteria</taxon>
        <taxon>Pseudomonadati</taxon>
        <taxon>Bacteroidota</taxon>
        <taxon>Cytophagia</taxon>
        <taxon>Cytophagales</taxon>
        <taxon>Hymenobacteraceae</taxon>
        <taxon>Pontibacter</taxon>
    </lineage>
</organism>
<proteinExistence type="predicted"/>
<sequence length="140" mass="16029">MNNQNIPETTYLLQQLRTASEGLAYVSETDHPFEVVHLPDVKDSNSLPSALKNMAALPEDEKVETVELPYFFRNLTRDEPEAGEEENNTARRFRKLQELLEQNLQEVKVYRMGKRRIKAYILGRTGAGDFAGLQTMLVET</sequence>
<evidence type="ECO:0000313" key="2">
    <source>
        <dbReference type="Proteomes" id="UP001597641"/>
    </source>
</evidence>
<dbReference type="Gene3D" id="3.40.1460.10">
    <property type="entry name" value="Nuclease A inhibitor-like"/>
    <property type="match status" value="1"/>
</dbReference>